<protein>
    <submittedName>
        <fullName evidence="2">Uncharacterized protein</fullName>
    </submittedName>
</protein>
<evidence type="ECO:0000313" key="3">
    <source>
        <dbReference type="Proteomes" id="UP000287651"/>
    </source>
</evidence>
<feature type="region of interest" description="Disordered" evidence="1">
    <location>
        <begin position="1"/>
        <end position="22"/>
    </location>
</feature>
<evidence type="ECO:0000313" key="2">
    <source>
        <dbReference type="EMBL" id="RRT37229.1"/>
    </source>
</evidence>
<dbReference type="Proteomes" id="UP000287651">
    <property type="component" value="Unassembled WGS sequence"/>
</dbReference>
<reference evidence="2 3" key="1">
    <citation type="journal article" date="2014" name="Agronomy (Basel)">
        <title>A Draft Genome Sequence for Ensete ventricosum, the Drought-Tolerant Tree Against Hunger.</title>
        <authorList>
            <person name="Harrison J."/>
            <person name="Moore K.A."/>
            <person name="Paszkiewicz K."/>
            <person name="Jones T."/>
            <person name="Grant M."/>
            <person name="Ambacheew D."/>
            <person name="Muzemil S."/>
            <person name="Studholme D.J."/>
        </authorList>
    </citation>
    <scope>NUCLEOTIDE SEQUENCE [LARGE SCALE GENOMIC DNA]</scope>
</reference>
<sequence length="63" mass="7039">MELQPNDGPRSNLGIGPSSNDVVGPRWEFPRRFVEGIGKLTGNMLRDYRKTRHKNIGGCRISG</sequence>
<proteinExistence type="predicted"/>
<dbReference type="EMBL" id="AMZH03022530">
    <property type="protein sequence ID" value="RRT37229.1"/>
    <property type="molecule type" value="Genomic_DNA"/>
</dbReference>
<name>A0A426XCL4_ENSVE</name>
<dbReference type="AlphaFoldDB" id="A0A426XCL4"/>
<accession>A0A426XCL4</accession>
<evidence type="ECO:0000256" key="1">
    <source>
        <dbReference type="SAM" id="MobiDB-lite"/>
    </source>
</evidence>
<feature type="non-terminal residue" evidence="2">
    <location>
        <position position="63"/>
    </location>
</feature>
<comment type="caution">
    <text evidence="2">The sequence shown here is derived from an EMBL/GenBank/DDBJ whole genome shotgun (WGS) entry which is preliminary data.</text>
</comment>
<organism evidence="2 3">
    <name type="scientific">Ensete ventricosum</name>
    <name type="common">Abyssinian banana</name>
    <name type="synonym">Musa ensete</name>
    <dbReference type="NCBI Taxonomy" id="4639"/>
    <lineage>
        <taxon>Eukaryota</taxon>
        <taxon>Viridiplantae</taxon>
        <taxon>Streptophyta</taxon>
        <taxon>Embryophyta</taxon>
        <taxon>Tracheophyta</taxon>
        <taxon>Spermatophyta</taxon>
        <taxon>Magnoliopsida</taxon>
        <taxon>Liliopsida</taxon>
        <taxon>Zingiberales</taxon>
        <taxon>Musaceae</taxon>
        <taxon>Ensete</taxon>
    </lineage>
</organism>
<gene>
    <name evidence="2" type="ORF">B296_00054457</name>
</gene>